<dbReference type="RefSeq" id="XP_035818513.1">
    <property type="nucleotide sequence ID" value="XM_035962620.1"/>
</dbReference>
<evidence type="ECO:0000259" key="2">
    <source>
        <dbReference type="PROSITE" id="PS50089"/>
    </source>
</evidence>
<reference evidence="3" key="3">
    <citation type="submission" date="2021-05" db="UniProtKB">
        <authorList>
            <consortium name="EnsemblPlants"/>
        </authorList>
    </citation>
    <scope>IDENTIFICATION</scope>
    <source>
        <strain evidence="3">cv. B73</strain>
    </source>
</reference>
<evidence type="ECO:0000313" key="3">
    <source>
        <dbReference type="EnsemblPlants" id="Zm00001eb389010_P001"/>
    </source>
</evidence>
<evidence type="ECO:0000256" key="1">
    <source>
        <dbReference type="PROSITE-ProRule" id="PRU00175"/>
    </source>
</evidence>
<dbReference type="GeneID" id="103638844"/>
<dbReference type="PANTHER" id="PTHR31315:SF1">
    <property type="entry name" value="PROTEIN SIP5"/>
    <property type="match status" value="1"/>
</dbReference>
<dbReference type="PANTHER" id="PTHR31315">
    <property type="entry name" value="PROTEIN SIP5"/>
    <property type="match status" value="1"/>
</dbReference>
<reference evidence="3" key="2">
    <citation type="submission" date="2019-07" db="EMBL/GenBank/DDBJ databases">
        <authorList>
            <person name="Seetharam A."/>
            <person name="Woodhouse M."/>
            <person name="Cannon E."/>
        </authorList>
    </citation>
    <scope>NUCLEOTIDE SEQUENCE [LARGE SCALE GENOMIC DNA]</scope>
    <source>
        <strain evidence="3">cv. B73</strain>
    </source>
</reference>
<keyword evidence="1" id="KW-0862">Zinc</keyword>
<keyword evidence="4" id="KW-1185">Reference proteome</keyword>
<reference evidence="4" key="1">
    <citation type="journal article" date="2009" name="Science">
        <title>The B73 maize genome: complexity, diversity, and dynamics.</title>
        <authorList>
            <person name="Schnable P.S."/>
            <person name="Ware D."/>
            <person name="Fulton R.S."/>
            <person name="Stein J.C."/>
            <person name="Wei F."/>
            <person name="Pasternak S."/>
            <person name="Liang C."/>
            <person name="Zhang J."/>
            <person name="Fulton L."/>
            <person name="Graves T.A."/>
            <person name="Minx P."/>
            <person name="Reily A.D."/>
            <person name="Courtney L."/>
            <person name="Kruchowski S.S."/>
            <person name="Tomlinson C."/>
            <person name="Strong C."/>
            <person name="Delehaunty K."/>
            <person name="Fronick C."/>
            <person name="Courtney B."/>
            <person name="Rock S.M."/>
            <person name="Belter E."/>
            <person name="Du F."/>
            <person name="Kim K."/>
            <person name="Abbott R.M."/>
            <person name="Cotton M."/>
            <person name="Levy A."/>
            <person name="Marchetto P."/>
            <person name="Ochoa K."/>
            <person name="Jackson S.M."/>
            <person name="Gillam B."/>
            <person name="Chen W."/>
            <person name="Yan L."/>
            <person name="Higginbotham J."/>
            <person name="Cardenas M."/>
            <person name="Waligorski J."/>
            <person name="Applebaum E."/>
            <person name="Phelps L."/>
            <person name="Falcone J."/>
            <person name="Kanchi K."/>
            <person name="Thane T."/>
            <person name="Scimone A."/>
            <person name="Thane N."/>
            <person name="Henke J."/>
            <person name="Wang T."/>
            <person name="Ruppert J."/>
            <person name="Shah N."/>
            <person name="Rotter K."/>
            <person name="Hodges J."/>
            <person name="Ingenthron E."/>
            <person name="Cordes M."/>
            <person name="Kohlberg S."/>
            <person name="Sgro J."/>
            <person name="Delgado B."/>
            <person name="Mead K."/>
            <person name="Chinwalla A."/>
            <person name="Leonard S."/>
            <person name="Crouse K."/>
            <person name="Collura K."/>
            <person name="Kudrna D."/>
            <person name="Currie J."/>
            <person name="He R."/>
            <person name="Angelova A."/>
            <person name="Rajasekar S."/>
            <person name="Mueller T."/>
            <person name="Lomeli R."/>
            <person name="Scara G."/>
            <person name="Ko A."/>
            <person name="Delaney K."/>
            <person name="Wissotski M."/>
            <person name="Lopez G."/>
            <person name="Campos D."/>
            <person name="Braidotti M."/>
            <person name="Ashley E."/>
            <person name="Golser W."/>
            <person name="Kim H."/>
            <person name="Lee S."/>
            <person name="Lin J."/>
            <person name="Dujmic Z."/>
            <person name="Kim W."/>
            <person name="Talag J."/>
            <person name="Zuccolo A."/>
            <person name="Fan C."/>
            <person name="Sebastian A."/>
            <person name="Kramer M."/>
            <person name="Spiegel L."/>
            <person name="Nascimento L."/>
            <person name="Zutavern T."/>
            <person name="Miller B."/>
            <person name="Ambroise C."/>
            <person name="Muller S."/>
            <person name="Spooner W."/>
            <person name="Narechania A."/>
            <person name="Ren L."/>
            <person name="Wei S."/>
            <person name="Kumari S."/>
            <person name="Faga B."/>
            <person name="Levy M.J."/>
            <person name="McMahan L."/>
            <person name="Van Buren P."/>
            <person name="Vaughn M.W."/>
            <person name="Ying K."/>
            <person name="Yeh C.-T."/>
            <person name="Emrich S.J."/>
            <person name="Jia Y."/>
            <person name="Kalyanaraman A."/>
            <person name="Hsia A.-P."/>
            <person name="Barbazuk W.B."/>
            <person name="Baucom R.S."/>
            <person name="Brutnell T.P."/>
            <person name="Carpita N.C."/>
            <person name="Chaparro C."/>
            <person name="Chia J.-M."/>
            <person name="Deragon J.-M."/>
            <person name="Estill J.C."/>
            <person name="Fu Y."/>
            <person name="Jeddeloh J.A."/>
            <person name="Han Y."/>
            <person name="Lee H."/>
            <person name="Li P."/>
            <person name="Lisch D.R."/>
            <person name="Liu S."/>
            <person name="Liu Z."/>
            <person name="Nagel D.H."/>
            <person name="McCann M.C."/>
            <person name="SanMiguel P."/>
            <person name="Myers A.M."/>
            <person name="Nettleton D."/>
            <person name="Nguyen J."/>
            <person name="Penning B.W."/>
            <person name="Ponnala L."/>
            <person name="Schneider K.L."/>
            <person name="Schwartz D.C."/>
            <person name="Sharma A."/>
            <person name="Soderlund C."/>
            <person name="Springer N.M."/>
            <person name="Sun Q."/>
            <person name="Wang H."/>
            <person name="Waterman M."/>
            <person name="Westerman R."/>
            <person name="Wolfgruber T.K."/>
            <person name="Yang L."/>
            <person name="Yu Y."/>
            <person name="Zhang L."/>
            <person name="Zhou S."/>
            <person name="Zhu Q."/>
            <person name="Bennetzen J.L."/>
            <person name="Dawe R.K."/>
            <person name="Jiang J."/>
            <person name="Jiang N."/>
            <person name="Presting G.G."/>
            <person name="Wessler S.R."/>
            <person name="Aluru S."/>
            <person name="Martienssen R.A."/>
            <person name="Clifton S.W."/>
            <person name="McCombie W.R."/>
            <person name="Wing R.A."/>
            <person name="Wilson R.K."/>
        </authorList>
    </citation>
    <scope>NUCLEOTIDE SEQUENCE [LARGE SCALE GENOMIC DNA]</scope>
    <source>
        <strain evidence="4">cv. B73</strain>
    </source>
</reference>
<dbReference type="AlphaFoldDB" id="A0A804R4R2"/>
<sequence length="140" mass="15526">MGNVAASGGVQVRRRPPAVDERLTRPRRLVRELPDLDAGRLRRLIRTGDLAPCFDPAEDASAGLTEECPICFFFYPSLNRSRCCGKGICTECFLQLMPSEASKLVHCPFCKTKAYAIEYQGAQMTSGKEIKQEVALKSKN</sequence>
<accession>A0A804R4R2</accession>
<proteinExistence type="predicted"/>
<keyword evidence="1" id="KW-0479">Metal-binding</keyword>
<dbReference type="Proteomes" id="UP000007305">
    <property type="component" value="Chromosome 9"/>
</dbReference>
<dbReference type="EnsemblPlants" id="Zm00001eb389010_T001">
    <property type="protein sequence ID" value="Zm00001eb389010_P001"/>
    <property type="gene ID" value="Zm00001eb389010"/>
</dbReference>
<gene>
    <name evidence="3" type="primary">LOC103638844</name>
</gene>
<organism evidence="3 4">
    <name type="scientific">Zea mays</name>
    <name type="common">Maize</name>
    <dbReference type="NCBI Taxonomy" id="4577"/>
    <lineage>
        <taxon>Eukaryota</taxon>
        <taxon>Viridiplantae</taxon>
        <taxon>Streptophyta</taxon>
        <taxon>Embryophyta</taxon>
        <taxon>Tracheophyta</taxon>
        <taxon>Spermatophyta</taxon>
        <taxon>Magnoliopsida</taxon>
        <taxon>Liliopsida</taxon>
        <taxon>Poales</taxon>
        <taxon>Poaceae</taxon>
        <taxon>PACMAD clade</taxon>
        <taxon>Panicoideae</taxon>
        <taxon>Andropogonodae</taxon>
        <taxon>Andropogoneae</taxon>
        <taxon>Tripsacinae</taxon>
        <taxon>Zea</taxon>
    </lineage>
</organism>
<dbReference type="SUPFAM" id="SSF57850">
    <property type="entry name" value="RING/U-box"/>
    <property type="match status" value="1"/>
</dbReference>
<dbReference type="Gene3D" id="3.30.40.10">
    <property type="entry name" value="Zinc/RING finger domain, C3HC4 (zinc finger)"/>
    <property type="match status" value="1"/>
</dbReference>
<evidence type="ECO:0000313" key="4">
    <source>
        <dbReference type="Proteomes" id="UP000007305"/>
    </source>
</evidence>
<dbReference type="InterPro" id="IPR039301">
    <property type="entry name" value="Sip5/DA2"/>
</dbReference>
<dbReference type="PROSITE" id="PS50089">
    <property type="entry name" value="ZF_RING_2"/>
    <property type="match status" value="1"/>
</dbReference>
<dbReference type="GO" id="GO:0008270">
    <property type="term" value="F:zinc ion binding"/>
    <property type="evidence" value="ECO:0007669"/>
    <property type="project" value="UniProtKB-KW"/>
</dbReference>
<dbReference type="InterPro" id="IPR013083">
    <property type="entry name" value="Znf_RING/FYVE/PHD"/>
</dbReference>
<dbReference type="InterPro" id="IPR001841">
    <property type="entry name" value="Znf_RING"/>
</dbReference>
<feature type="domain" description="RING-type" evidence="2">
    <location>
        <begin position="68"/>
        <end position="111"/>
    </location>
</feature>
<dbReference type="Gramene" id="Zm00001eb389010_T001">
    <property type="protein sequence ID" value="Zm00001eb389010_P001"/>
    <property type="gene ID" value="Zm00001eb389010"/>
</dbReference>
<name>A0A804R4R2_MAIZE</name>
<protein>
    <recommendedName>
        <fullName evidence="2">RING-type domain-containing protein</fullName>
    </recommendedName>
</protein>
<keyword evidence="1" id="KW-0863">Zinc-finger</keyword>